<comment type="caution">
    <text evidence="2">The sequence shown here is derived from an EMBL/GenBank/DDBJ whole genome shotgun (WGS) entry which is preliminary data.</text>
</comment>
<feature type="region of interest" description="Disordered" evidence="1">
    <location>
        <begin position="1"/>
        <end position="43"/>
    </location>
</feature>
<keyword evidence="3" id="KW-1185">Reference proteome</keyword>
<name>A0A5B7KCF3_PORTR</name>
<feature type="compositionally biased region" description="Basic and acidic residues" evidence="1">
    <location>
        <begin position="33"/>
        <end position="42"/>
    </location>
</feature>
<reference evidence="2 3" key="1">
    <citation type="submission" date="2019-05" db="EMBL/GenBank/DDBJ databases">
        <title>Another draft genome of Portunus trituberculatus and its Hox gene families provides insights of decapod evolution.</title>
        <authorList>
            <person name="Jeong J.-H."/>
            <person name="Song I."/>
            <person name="Kim S."/>
            <person name="Choi T."/>
            <person name="Kim D."/>
            <person name="Ryu S."/>
            <person name="Kim W."/>
        </authorList>
    </citation>
    <scope>NUCLEOTIDE SEQUENCE [LARGE SCALE GENOMIC DNA]</scope>
    <source>
        <tissue evidence="2">Muscle</tissue>
    </source>
</reference>
<dbReference type="OrthoDB" id="201595at2759"/>
<accession>A0A5B7KCF3</accession>
<evidence type="ECO:0000313" key="3">
    <source>
        <dbReference type="Proteomes" id="UP000324222"/>
    </source>
</evidence>
<organism evidence="2 3">
    <name type="scientific">Portunus trituberculatus</name>
    <name type="common">Swimming crab</name>
    <name type="synonym">Neptunus trituberculatus</name>
    <dbReference type="NCBI Taxonomy" id="210409"/>
    <lineage>
        <taxon>Eukaryota</taxon>
        <taxon>Metazoa</taxon>
        <taxon>Ecdysozoa</taxon>
        <taxon>Arthropoda</taxon>
        <taxon>Crustacea</taxon>
        <taxon>Multicrustacea</taxon>
        <taxon>Malacostraca</taxon>
        <taxon>Eumalacostraca</taxon>
        <taxon>Eucarida</taxon>
        <taxon>Decapoda</taxon>
        <taxon>Pleocyemata</taxon>
        <taxon>Brachyura</taxon>
        <taxon>Eubrachyura</taxon>
        <taxon>Portunoidea</taxon>
        <taxon>Portunidae</taxon>
        <taxon>Portuninae</taxon>
        <taxon>Portunus</taxon>
    </lineage>
</organism>
<proteinExistence type="predicted"/>
<dbReference type="AlphaFoldDB" id="A0A5B7KCF3"/>
<feature type="region of interest" description="Disordered" evidence="1">
    <location>
        <begin position="70"/>
        <end position="92"/>
    </location>
</feature>
<feature type="compositionally biased region" description="Polar residues" evidence="1">
    <location>
        <begin position="1"/>
        <end position="32"/>
    </location>
</feature>
<gene>
    <name evidence="2" type="ORF">E2C01_102160</name>
</gene>
<dbReference type="Proteomes" id="UP000324222">
    <property type="component" value="Unassembled WGS sequence"/>
</dbReference>
<protein>
    <submittedName>
        <fullName evidence="2">Uncharacterized protein</fullName>
    </submittedName>
</protein>
<sequence length="116" mass="12398">MRSVSQSGSQVSDASFGSSVIKRNNTNTSFQDSDMHLSHESMIDGNGEGIPVFLSSSPKPNRKKIIPSLATIKSSSSTSSHHSNRVHPQGDADPVVIKVADLQVDSVVDKSELHLV</sequence>
<dbReference type="EMBL" id="VSRR010150702">
    <property type="protein sequence ID" value="MPD06353.1"/>
    <property type="molecule type" value="Genomic_DNA"/>
</dbReference>
<evidence type="ECO:0000256" key="1">
    <source>
        <dbReference type="SAM" id="MobiDB-lite"/>
    </source>
</evidence>
<evidence type="ECO:0000313" key="2">
    <source>
        <dbReference type="EMBL" id="MPD06353.1"/>
    </source>
</evidence>